<keyword evidence="2 5" id="KW-0547">Nucleotide-binding</keyword>
<gene>
    <name evidence="10" type="primary">kif25</name>
</gene>
<evidence type="ECO:0000256" key="3">
    <source>
        <dbReference type="ARBA" id="ARBA00022840"/>
    </source>
</evidence>
<keyword evidence="9" id="KW-1185">Reference proteome</keyword>
<evidence type="ECO:0000256" key="5">
    <source>
        <dbReference type="PROSITE-ProRule" id="PRU00283"/>
    </source>
</evidence>
<evidence type="ECO:0000256" key="7">
    <source>
        <dbReference type="SAM" id="MobiDB-lite"/>
    </source>
</evidence>
<proteinExistence type="inferred from homology"/>
<dbReference type="InterPro" id="IPR027417">
    <property type="entry name" value="P-loop_NTPase"/>
</dbReference>
<dbReference type="GO" id="GO:0003777">
    <property type="term" value="F:microtubule motor activity"/>
    <property type="evidence" value="ECO:0007669"/>
    <property type="project" value="InterPro"/>
</dbReference>
<keyword evidence="3 5" id="KW-0067">ATP-binding</keyword>
<evidence type="ECO:0000313" key="9">
    <source>
        <dbReference type="Proteomes" id="UP000808372"/>
    </source>
</evidence>
<dbReference type="GO" id="GO:0007018">
    <property type="term" value="P:microtubule-based movement"/>
    <property type="evidence" value="ECO:0007669"/>
    <property type="project" value="InterPro"/>
</dbReference>
<dbReference type="PANTHER" id="PTHR47972">
    <property type="entry name" value="KINESIN-LIKE PROTEIN KLP-3"/>
    <property type="match status" value="1"/>
</dbReference>
<dbReference type="SMART" id="SM00129">
    <property type="entry name" value="KISc"/>
    <property type="match status" value="1"/>
</dbReference>
<keyword evidence="4" id="KW-0206">Cytoskeleton</keyword>
<dbReference type="Gene3D" id="3.40.850.10">
    <property type="entry name" value="Kinesin motor domain"/>
    <property type="match status" value="1"/>
</dbReference>
<evidence type="ECO:0000256" key="4">
    <source>
        <dbReference type="ARBA" id="ARBA00023212"/>
    </source>
</evidence>
<dbReference type="GeneID" id="120019319"/>
<dbReference type="PANTHER" id="PTHR47972:SF63">
    <property type="entry name" value="KINESIN FAMILY MEMBER 25"/>
    <property type="match status" value="1"/>
</dbReference>
<dbReference type="CTD" id="3834"/>
<dbReference type="InterPro" id="IPR027640">
    <property type="entry name" value="Kinesin-like_fam"/>
</dbReference>
<dbReference type="RefSeq" id="XP_038818546.1">
    <property type="nucleotide sequence ID" value="XM_038962618.1"/>
</dbReference>
<feature type="region of interest" description="Disordered" evidence="7">
    <location>
        <begin position="388"/>
        <end position="440"/>
    </location>
</feature>
<dbReference type="AlphaFoldDB" id="A0A8U0P3R8"/>
<keyword evidence="5" id="KW-0505">Motor protein</keyword>
<feature type="compositionally biased region" description="Low complexity" evidence="7">
    <location>
        <begin position="414"/>
        <end position="436"/>
    </location>
</feature>
<feature type="binding site" evidence="5">
    <location>
        <begin position="225"/>
        <end position="232"/>
    </location>
    <ligand>
        <name>ATP</name>
        <dbReference type="ChEBI" id="CHEBI:30616"/>
    </ligand>
</feature>
<dbReference type="PRINTS" id="PR00380">
    <property type="entry name" value="KINESINHEAVY"/>
</dbReference>
<accession>A0A8U0P3R8</accession>
<reference evidence="10" key="1">
    <citation type="submission" date="2025-08" db="UniProtKB">
        <authorList>
            <consortium name="RefSeq"/>
        </authorList>
    </citation>
    <scope>IDENTIFICATION</scope>
    <source>
        <tissue evidence="10">White muscle</tissue>
    </source>
</reference>
<dbReference type="GO" id="GO:0015630">
    <property type="term" value="C:microtubule cytoskeleton"/>
    <property type="evidence" value="ECO:0007669"/>
    <property type="project" value="TreeGrafter"/>
</dbReference>
<dbReference type="SUPFAM" id="SSF52540">
    <property type="entry name" value="P-loop containing nucleoside triphosphate hydrolases"/>
    <property type="match status" value="1"/>
</dbReference>
<feature type="coiled-coil region" evidence="6">
    <location>
        <begin position="112"/>
        <end position="139"/>
    </location>
</feature>
<evidence type="ECO:0000256" key="6">
    <source>
        <dbReference type="SAM" id="Coils"/>
    </source>
</evidence>
<comment type="subcellular location">
    <subcellularLocation>
        <location evidence="1">Cytoplasm</location>
        <location evidence="1">Cytoskeleton</location>
    </subcellularLocation>
</comment>
<comment type="similarity">
    <text evidence="5">Belongs to the TRAFAC class myosin-kinesin ATPase superfamily. Kinesin family.</text>
</comment>
<evidence type="ECO:0000256" key="2">
    <source>
        <dbReference type="ARBA" id="ARBA00022741"/>
    </source>
</evidence>
<evidence type="ECO:0000256" key="1">
    <source>
        <dbReference type="ARBA" id="ARBA00004245"/>
    </source>
</evidence>
<dbReference type="Proteomes" id="UP000808372">
    <property type="component" value="Chromosome 24"/>
</dbReference>
<name>A0A8U0P3R8_SALNM</name>
<feature type="domain" description="Kinesin motor" evidence="8">
    <location>
        <begin position="153"/>
        <end position="547"/>
    </location>
</feature>
<keyword evidence="4" id="KW-0963">Cytoplasm</keyword>
<dbReference type="Pfam" id="PF00225">
    <property type="entry name" value="Kinesin"/>
    <property type="match status" value="2"/>
</dbReference>
<sequence length="562" mass="62382">MPLFINRDQIFAHQVHLLEHKLRCLGKLRRDHAEEAEAEAQKRWQHQRVVQQSTQSALAKLLSEVQILKQDLREVFAVYVNFATELENQSRLLLEQVGQASFALQGHHGNDVHSLQAQMEALECSLQEEKERSRTERERRKILHNTLVELRGNIRVHCRVRPVLPFDDGQGSTLAIGMGNPGLNKMFEFERVHGPEDSQDVVFEEVKPLLTSLLDGYNVCIMAYGQTGSGKTHTMIGSQAEDPSGPQGEARQGVIPKAATELFRLISEKPAESHTVEVSVVEVYNNEVLDLLAKDEDGVAMGAKRDVITTSTGTSEVPLLSYVLVRSSADVMQLISSVLRLRARCPTLVHRDSSRSHLIVTLTVSSKSPNALALARRLQSVKKDMQRKAQKEWWSPRCRRANPMARQSGDERSASSSSSPYHSPSHSPIHSSCPSPRASTAQAPFRTKLQLVDLAGSECVGMSGVTGAALWETSCINRSLSALSDVLGALAEQRPHVPYRNSKLTHLLQDAIGGDAKLLVMLCVSPTQRYMTESLQSLGFGTRARQVQKDTPRRKNIALKLK</sequence>
<protein>
    <submittedName>
        <fullName evidence="10">Kinesin-like protein KIF25</fullName>
    </submittedName>
</protein>
<organism evidence="9 10">
    <name type="scientific">Salvelinus namaycush</name>
    <name type="common">Lake trout</name>
    <name type="synonym">Salmo namaycush</name>
    <dbReference type="NCBI Taxonomy" id="8040"/>
    <lineage>
        <taxon>Eukaryota</taxon>
        <taxon>Metazoa</taxon>
        <taxon>Chordata</taxon>
        <taxon>Craniata</taxon>
        <taxon>Vertebrata</taxon>
        <taxon>Euteleostomi</taxon>
        <taxon>Actinopterygii</taxon>
        <taxon>Neopterygii</taxon>
        <taxon>Teleostei</taxon>
        <taxon>Protacanthopterygii</taxon>
        <taxon>Salmoniformes</taxon>
        <taxon>Salmonidae</taxon>
        <taxon>Salmoninae</taxon>
        <taxon>Salvelinus</taxon>
    </lineage>
</organism>
<dbReference type="GO" id="GO:0005524">
    <property type="term" value="F:ATP binding"/>
    <property type="evidence" value="ECO:0007669"/>
    <property type="project" value="UniProtKB-UniRule"/>
</dbReference>
<evidence type="ECO:0000259" key="8">
    <source>
        <dbReference type="PROSITE" id="PS50067"/>
    </source>
</evidence>
<dbReference type="InterPro" id="IPR036961">
    <property type="entry name" value="Kinesin_motor_dom_sf"/>
</dbReference>
<dbReference type="PROSITE" id="PS50067">
    <property type="entry name" value="KINESIN_MOTOR_2"/>
    <property type="match status" value="1"/>
</dbReference>
<evidence type="ECO:0000313" key="10">
    <source>
        <dbReference type="RefSeq" id="XP_038818546.1"/>
    </source>
</evidence>
<keyword evidence="6" id="KW-0175">Coiled coil</keyword>
<dbReference type="InterPro" id="IPR001752">
    <property type="entry name" value="Kinesin_motor_dom"/>
</dbReference>
<dbReference type="KEGG" id="snh:120019319"/>
<dbReference type="GO" id="GO:0008017">
    <property type="term" value="F:microtubule binding"/>
    <property type="evidence" value="ECO:0007669"/>
    <property type="project" value="InterPro"/>
</dbReference>